<protein>
    <submittedName>
        <fullName evidence="3">C2H2-type domain-containing protein</fullName>
    </submittedName>
</protein>
<dbReference type="Proteomes" id="UP000050761">
    <property type="component" value="Unassembled WGS sequence"/>
</dbReference>
<evidence type="ECO:0000313" key="1">
    <source>
        <dbReference type="EMBL" id="VDP27973.1"/>
    </source>
</evidence>
<dbReference type="EMBL" id="UZAH01033322">
    <property type="protein sequence ID" value="VDP27973.1"/>
    <property type="molecule type" value="Genomic_DNA"/>
</dbReference>
<gene>
    <name evidence="1" type="ORF">HPBE_LOCUS21774</name>
</gene>
<organism evidence="2 3">
    <name type="scientific">Heligmosomoides polygyrus</name>
    <name type="common">Parasitic roundworm</name>
    <dbReference type="NCBI Taxonomy" id="6339"/>
    <lineage>
        <taxon>Eukaryota</taxon>
        <taxon>Metazoa</taxon>
        <taxon>Ecdysozoa</taxon>
        <taxon>Nematoda</taxon>
        <taxon>Chromadorea</taxon>
        <taxon>Rhabditida</taxon>
        <taxon>Rhabditina</taxon>
        <taxon>Rhabditomorpha</taxon>
        <taxon>Strongyloidea</taxon>
        <taxon>Heligmosomidae</taxon>
        <taxon>Heligmosomoides</taxon>
    </lineage>
</organism>
<accession>A0A183GGX6</accession>
<sequence>MMTQPTTGPYGAARLGLSRGLLSAPSRLKKKEIHRCGFCGKLYTFYRLVSHLRNSHGPAGAKMAETMCGARRLKDPKALKPRRPCPVCGKWTSATYMHMIYSHNWTEAQVNELKMSARNEKLANKGSKLRRSGTTTKPRRPCTVCGKWTTAIYMHMLCTHNWSEAQVNELKIMIRNEKLTNKGSTIYQCHRCDLALVL</sequence>
<evidence type="ECO:0000313" key="2">
    <source>
        <dbReference type="Proteomes" id="UP000050761"/>
    </source>
</evidence>
<evidence type="ECO:0000313" key="3">
    <source>
        <dbReference type="WBParaSite" id="HPBE_0002177501-mRNA-1"/>
    </source>
</evidence>
<proteinExistence type="predicted"/>
<dbReference type="WBParaSite" id="HPBE_0002177501-mRNA-1">
    <property type="protein sequence ID" value="HPBE_0002177501-mRNA-1"/>
    <property type="gene ID" value="HPBE_0002177501"/>
</dbReference>
<accession>A0A3P8G0B8</accession>
<name>A0A183GGX6_HELPZ</name>
<dbReference type="AlphaFoldDB" id="A0A183GGX6"/>
<reference evidence="3" key="2">
    <citation type="submission" date="2019-09" db="UniProtKB">
        <authorList>
            <consortium name="WormBaseParasite"/>
        </authorList>
    </citation>
    <scope>IDENTIFICATION</scope>
</reference>
<reference evidence="1 2" key="1">
    <citation type="submission" date="2018-11" db="EMBL/GenBank/DDBJ databases">
        <authorList>
            <consortium name="Pathogen Informatics"/>
        </authorList>
    </citation>
    <scope>NUCLEOTIDE SEQUENCE [LARGE SCALE GENOMIC DNA]</scope>
</reference>
<keyword evidence="2" id="KW-1185">Reference proteome</keyword>